<feature type="transmembrane region" description="Helical" evidence="6">
    <location>
        <begin position="12"/>
        <end position="30"/>
    </location>
</feature>
<gene>
    <name evidence="7" type="ORF">CRP01_34220</name>
</gene>
<dbReference type="AlphaFoldDB" id="A0A2D0N1T0"/>
<evidence type="ECO:0000256" key="6">
    <source>
        <dbReference type="SAM" id="Phobius"/>
    </source>
</evidence>
<dbReference type="PANTHER" id="PTHR31885">
    <property type="entry name" value="GH04784P"/>
    <property type="match status" value="1"/>
</dbReference>
<reference evidence="7 8" key="1">
    <citation type="submission" date="2017-10" db="EMBL/GenBank/DDBJ databases">
        <title>The draft genome sequence of Lewinella nigricans NBRC 102662.</title>
        <authorList>
            <person name="Wang K."/>
        </authorList>
    </citation>
    <scope>NUCLEOTIDE SEQUENCE [LARGE SCALE GENOMIC DNA]</scope>
    <source>
        <strain evidence="7 8">NBRC 102662</strain>
    </source>
</reference>
<feature type="transmembrane region" description="Helical" evidence="6">
    <location>
        <begin position="211"/>
        <end position="231"/>
    </location>
</feature>
<comment type="subcellular location">
    <subcellularLocation>
        <location evidence="1">Membrane</location>
        <topology evidence="1">Multi-pass membrane protein</topology>
    </subcellularLocation>
</comment>
<feature type="transmembrane region" description="Helical" evidence="6">
    <location>
        <begin position="36"/>
        <end position="52"/>
    </location>
</feature>
<dbReference type="EMBL" id="PDUD01000045">
    <property type="protein sequence ID" value="PHN02089.1"/>
    <property type="molecule type" value="Genomic_DNA"/>
</dbReference>
<keyword evidence="5 6" id="KW-0472">Membrane</keyword>
<dbReference type="RefSeq" id="WP_099154582.1">
    <property type="nucleotide sequence ID" value="NZ_PDUD01000045.1"/>
</dbReference>
<evidence type="ECO:0000256" key="4">
    <source>
        <dbReference type="ARBA" id="ARBA00022989"/>
    </source>
</evidence>
<feature type="transmembrane region" description="Helical" evidence="6">
    <location>
        <begin position="180"/>
        <end position="199"/>
    </location>
</feature>
<evidence type="ECO:0000256" key="1">
    <source>
        <dbReference type="ARBA" id="ARBA00004141"/>
    </source>
</evidence>
<dbReference type="PANTHER" id="PTHR31885:SF6">
    <property type="entry name" value="GH04784P"/>
    <property type="match status" value="1"/>
</dbReference>
<dbReference type="GO" id="GO:0016020">
    <property type="term" value="C:membrane"/>
    <property type="evidence" value="ECO:0007669"/>
    <property type="project" value="UniProtKB-SubCell"/>
</dbReference>
<keyword evidence="4 6" id="KW-1133">Transmembrane helix</keyword>
<dbReference type="Proteomes" id="UP000223913">
    <property type="component" value="Unassembled WGS sequence"/>
</dbReference>
<keyword evidence="8" id="KW-1185">Reference proteome</keyword>
<feature type="transmembrane region" description="Helical" evidence="6">
    <location>
        <begin position="88"/>
        <end position="113"/>
    </location>
</feature>
<protein>
    <recommendedName>
        <fullName evidence="9">Lysoplasmalogenase</fullName>
    </recommendedName>
</protein>
<evidence type="ECO:0000313" key="7">
    <source>
        <dbReference type="EMBL" id="PHN02089.1"/>
    </source>
</evidence>
<evidence type="ECO:0000256" key="3">
    <source>
        <dbReference type="ARBA" id="ARBA00022692"/>
    </source>
</evidence>
<organism evidence="7 8">
    <name type="scientific">Flavilitoribacter nigricans (strain ATCC 23147 / DSM 23189 / NBRC 102662 / NCIMB 1420 / SS-2)</name>
    <name type="common">Lewinella nigricans</name>
    <dbReference type="NCBI Taxonomy" id="1122177"/>
    <lineage>
        <taxon>Bacteria</taxon>
        <taxon>Pseudomonadati</taxon>
        <taxon>Bacteroidota</taxon>
        <taxon>Saprospiria</taxon>
        <taxon>Saprospirales</taxon>
        <taxon>Lewinellaceae</taxon>
        <taxon>Flavilitoribacter</taxon>
    </lineage>
</organism>
<comment type="caution">
    <text evidence="7">The sequence shown here is derived from an EMBL/GenBank/DDBJ whole genome shotgun (WGS) entry which is preliminary data.</text>
</comment>
<dbReference type="Pfam" id="PF07947">
    <property type="entry name" value="YhhN"/>
    <property type="match status" value="1"/>
</dbReference>
<comment type="similarity">
    <text evidence="2">Belongs to the TMEM86 family.</text>
</comment>
<feature type="transmembrane region" description="Helical" evidence="6">
    <location>
        <begin position="64"/>
        <end position="82"/>
    </location>
</feature>
<sequence>MPGINQNSAHHFLGLFLLFSLANLGAMITASSSDNYLTKPFLMIWLGWYAYARLRPLRTASAKWLIVGLAFSFLGDTFLMFADGRPSGGLFFLLGLSSFLLTHVAYWLAFHYWPGQQRGLLSERPLLALPFLLYWGVMIWLLWPLPAGMEVPVLIYSAVILIMAAKALQIGPNLLPGDQLMLLVGAILFVLSDSIIAISRFTDWLPDWPVVIGWAIMITYLGGQLLIVMGVTRSLSMKLSGAE</sequence>
<proteinExistence type="inferred from homology"/>
<dbReference type="GO" id="GO:0016787">
    <property type="term" value="F:hydrolase activity"/>
    <property type="evidence" value="ECO:0007669"/>
    <property type="project" value="TreeGrafter"/>
</dbReference>
<name>A0A2D0N1T0_FLAN2</name>
<feature type="transmembrane region" description="Helical" evidence="6">
    <location>
        <begin position="125"/>
        <end position="143"/>
    </location>
</feature>
<keyword evidence="3 6" id="KW-0812">Transmembrane</keyword>
<feature type="transmembrane region" description="Helical" evidence="6">
    <location>
        <begin position="149"/>
        <end position="168"/>
    </location>
</feature>
<dbReference type="OrthoDB" id="5651790at2"/>
<accession>A0A2D0N1T0</accession>
<dbReference type="InterPro" id="IPR012506">
    <property type="entry name" value="TMEM86B-like"/>
</dbReference>
<evidence type="ECO:0000256" key="5">
    <source>
        <dbReference type="ARBA" id="ARBA00023136"/>
    </source>
</evidence>
<evidence type="ECO:0000313" key="8">
    <source>
        <dbReference type="Proteomes" id="UP000223913"/>
    </source>
</evidence>
<evidence type="ECO:0000256" key="2">
    <source>
        <dbReference type="ARBA" id="ARBA00007375"/>
    </source>
</evidence>
<evidence type="ECO:0008006" key="9">
    <source>
        <dbReference type="Google" id="ProtNLM"/>
    </source>
</evidence>